<protein>
    <recommendedName>
        <fullName evidence="4">Glycerophosphoryl diester phosphodiesterase membrane domain-containing protein</fullName>
    </recommendedName>
</protein>
<dbReference type="Proteomes" id="UP000664779">
    <property type="component" value="Unassembled WGS sequence"/>
</dbReference>
<name>A0A939J9Q8_9HYPH</name>
<sequence length="256" mass="27451">MLKRILSESFFLVFNNLDAVFKVCGAWFSLQFVFLLCLTIVTGGGGGEDAMASNPLLAIVSIALTLLSSSSIAVAWHRFALLGDHPTLIHLHVGKVEINFMGKMLLIGLIMIAAMIPVFAFFTLLVSGTAAPELAFALTLVPLLWLSSLCMRFNIALPATAIERPMKLATAFTFAQGLGWRMVVAIVCLSLPVMLVGVVIDLIANLGTDGAPGLGMQIKSLILSMLLQVITTVLGISVITSAYRIALENQSEHPHE</sequence>
<proteinExistence type="predicted"/>
<evidence type="ECO:0000313" key="3">
    <source>
        <dbReference type="Proteomes" id="UP000664779"/>
    </source>
</evidence>
<reference evidence="2" key="1">
    <citation type="submission" date="2021-03" db="EMBL/GenBank/DDBJ databases">
        <title>Roseibium sp. CAU 1637 isolated from Incheon.</title>
        <authorList>
            <person name="Kim W."/>
        </authorList>
    </citation>
    <scope>NUCLEOTIDE SEQUENCE</scope>
    <source>
        <strain evidence="2">CAU 1637</strain>
    </source>
</reference>
<dbReference type="AlphaFoldDB" id="A0A939J9Q8"/>
<keyword evidence="1" id="KW-0812">Transmembrane</keyword>
<comment type="caution">
    <text evidence="2">The sequence shown here is derived from an EMBL/GenBank/DDBJ whole genome shotgun (WGS) entry which is preliminary data.</text>
</comment>
<feature type="transmembrane region" description="Helical" evidence="1">
    <location>
        <begin position="56"/>
        <end position="76"/>
    </location>
</feature>
<feature type="transmembrane region" description="Helical" evidence="1">
    <location>
        <begin position="20"/>
        <end position="44"/>
    </location>
</feature>
<feature type="transmembrane region" description="Helical" evidence="1">
    <location>
        <begin position="178"/>
        <end position="200"/>
    </location>
</feature>
<feature type="transmembrane region" description="Helical" evidence="1">
    <location>
        <begin position="105"/>
        <end position="128"/>
    </location>
</feature>
<dbReference type="EMBL" id="JAFLNF010000007">
    <property type="protein sequence ID" value="MBO0346641.1"/>
    <property type="molecule type" value="Genomic_DNA"/>
</dbReference>
<organism evidence="2 3">
    <name type="scientific">Roseibium limicola</name>
    <dbReference type="NCBI Taxonomy" id="2816037"/>
    <lineage>
        <taxon>Bacteria</taxon>
        <taxon>Pseudomonadati</taxon>
        <taxon>Pseudomonadota</taxon>
        <taxon>Alphaproteobacteria</taxon>
        <taxon>Hyphomicrobiales</taxon>
        <taxon>Stappiaceae</taxon>
        <taxon>Roseibium</taxon>
    </lineage>
</organism>
<feature type="transmembrane region" description="Helical" evidence="1">
    <location>
        <begin position="220"/>
        <end position="243"/>
    </location>
</feature>
<evidence type="ECO:0000313" key="2">
    <source>
        <dbReference type="EMBL" id="MBO0346641.1"/>
    </source>
</evidence>
<feature type="transmembrane region" description="Helical" evidence="1">
    <location>
        <begin position="134"/>
        <end position="157"/>
    </location>
</feature>
<keyword evidence="1" id="KW-0472">Membrane</keyword>
<accession>A0A939J9Q8</accession>
<keyword evidence="1" id="KW-1133">Transmembrane helix</keyword>
<keyword evidence="3" id="KW-1185">Reference proteome</keyword>
<gene>
    <name evidence="2" type="ORF">J0X15_15525</name>
</gene>
<dbReference type="RefSeq" id="WP_206942636.1">
    <property type="nucleotide sequence ID" value="NZ_JAFLNF010000007.1"/>
</dbReference>
<evidence type="ECO:0008006" key="4">
    <source>
        <dbReference type="Google" id="ProtNLM"/>
    </source>
</evidence>
<evidence type="ECO:0000256" key="1">
    <source>
        <dbReference type="SAM" id="Phobius"/>
    </source>
</evidence>